<dbReference type="AlphaFoldDB" id="A0AAQ4F346"/>
<keyword evidence="5 7" id="KW-0472">Membrane</keyword>
<keyword evidence="4 7" id="KW-1133">Transmembrane helix</keyword>
<reference evidence="8 9" key="1">
    <citation type="journal article" date="2023" name="Arcadia Sci">
        <title>De novo assembly of a long-read Amblyomma americanum tick genome.</title>
        <authorList>
            <person name="Chou S."/>
            <person name="Poskanzer K.E."/>
            <person name="Rollins M."/>
            <person name="Thuy-Boun P.S."/>
        </authorList>
    </citation>
    <scope>NUCLEOTIDE SEQUENCE [LARGE SCALE GENOMIC DNA]</scope>
    <source>
        <strain evidence="8">F_SG_1</strain>
        <tissue evidence="8">Salivary glands</tissue>
    </source>
</reference>
<dbReference type="EMBL" id="JARKHS020007552">
    <property type="protein sequence ID" value="KAK8781564.1"/>
    <property type="molecule type" value="Genomic_DNA"/>
</dbReference>
<proteinExistence type="inferred from homology"/>
<evidence type="ECO:0000256" key="1">
    <source>
        <dbReference type="ARBA" id="ARBA00004141"/>
    </source>
</evidence>
<evidence type="ECO:0000256" key="3">
    <source>
        <dbReference type="ARBA" id="ARBA00022692"/>
    </source>
</evidence>
<dbReference type="InterPro" id="IPR008795">
    <property type="entry name" value="Prominin"/>
</dbReference>
<comment type="subcellular location">
    <subcellularLocation>
        <location evidence="1">Membrane</location>
        <topology evidence="1">Multi-pass membrane protein</topology>
    </subcellularLocation>
</comment>
<evidence type="ECO:0000256" key="2">
    <source>
        <dbReference type="ARBA" id="ARBA00006058"/>
    </source>
</evidence>
<dbReference type="PANTHER" id="PTHR22730">
    <property type="entry name" value="PROMININ PROM PROTEIN"/>
    <property type="match status" value="1"/>
</dbReference>
<evidence type="ECO:0000256" key="7">
    <source>
        <dbReference type="SAM" id="Phobius"/>
    </source>
</evidence>
<dbReference type="Pfam" id="PF05478">
    <property type="entry name" value="Prominin"/>
    <property type="match status" value="1"/>
</dbReference>
<evidence type="ECO:0000256" key="6">
    <source>
        <dbReference type="ARBA" id="ARBA00023180"/>
    </source>
</evidence>
<dbReference type="Proteomes" id="UP001321473">
    <property type="component" value="Unassembled WGS sequence"/>
</dbReference>
<evidence type="ECO:0000313" key="8">
    <source>
        <dbReference type="EMBL" id="KAK8781564.1"/>
    </source>
</evidence>
<evidence type="ECO:0000256" key="4">
    <source>
        <dbReference type="ARBA" id="ARBA00022989"/>
    </source>
</evidence>
<protein>
    <submittedName>
        <fullName evidence="8">Uncharacterized protein</fullName>
    </submittedName>
</protein>
<comment type="caution">
    <text evidence="8">The sequence shown here is derived from an EMBL/GenBank/DDBJ whole genome shotgun (WGS) entry which is preliminary data.</text>
</comment>
<organism evidence="8 9">
    <name type="scientific">Amblyomma americanum</name>
    <name type="common">Lone star tick</name>
    <dbReference type="NCBI Taxonomy" id="6943"/>
    <lineage>
        <taxon>Eukaryota</taxon>
        <taxon>Metazoa</taxon>
        <taxon>Ecdysozoa</taxon>
        <taxon>Arthropoda</taxon>
        <taxon>Chelicerata</taxon>
        <taxon>Arachnida</taxon>
        <taxon>Acari</taxon>
        <taxon>Parasitiformes</taxon>
        <taxon>Ixodida</taxon>
        <taxon>Ixodoidea</taxon>
        <taxon>Ixodidae</taxon>
        <taxon>Amblyomminae</taxon>
        <taxon>Amblyomma</taxon>
    </lineage>
</organism>
<feature type="transmembrane region" description="Helical" evidence="7">
    <location>
        <begin position="91"/>
        <end position="115"/>
    </location>
</feature>
<sequence>MENMILLNWRGGRKNWPKTFILRYGTGFVDRAVKEEMERRFSCNWRSEEDMEEIKDGEPLLEVALSEQAVRKPAVYLKQNVPAALREYPRLISAISLGLALAIVFPVFGCCLLTCRCCCGACGGDSKVEEGDHDRCWRCVCFLTLGACCVVMTVAAGFAVVANLYTYAGIADVLPYTKRSIGDLVNIYHKTQDVR</sequence>
<evidence type="ECO:0000256" key="5">
    <source>
        <dbReference type="ARBA" id="ARBA00023136"/>
    </source>
</evidence>
<feature type="transmembrane region" description="Helical" evidence="7">
    <location>
        <begin position="136"/>
        <end position="165"/>
    </location>
</feature>
<keyword evidence="3 7" id="KW-0812">Transmembrane</keyword>
<dbReference type="PANTHER" id="PTHR22730:SF1">
    <property type="entry name" value="PROMININ-LIKE PROTEIN"/>
    <property type="match status" value="1"/>
</dbReference>
<gene>
    <name evidence="8" type="ORF">V5799_017091</name>
</gene>
<dbReference type="GO" id="GO:0016020">
    <property type="term" value="C:membrane"/>
    <property type="evidence" value="ECO:0007669"/>
    <property type="project" value="UniProtKB-SubCell"/>
</dbReference>
<name>A0AAQ4F346_AMBAM</name>
<evidence type="ECO:0000313" key="9">
    <source>
        <dbReference type="Proteomes" id="UP001321473"/>
    </source>
</evidence>
<keyword evidence="9" id="KW-1185">Reference proteome</keyword>
<keyword evidence="6" id="KW-0325">Glycoprotein</keyword>
<accession>A0AAQ4F346</accession>
<comment type="similarity">
    <text evidence="2">Belongs to the prominin family.</text>
</comment>